<dbReference type="InterPro" id="IPR036291">
    <property type="entry name" value="NAD(P)-bd_dom_sf"/>
</dbReference>
<dbReference type="AlphaFoldDB" id="A0A135HTM2"/>
<dbReference type="SUPFAM" id="SSF51735">
    <property type="entry name" value="NAD(P)-binding Rossmann-fold domains"/>
    <property type="match status" value="1"/>
</dbReference>
<dbReference type="OrthoDB" id="9776544at2"/>
<feature type="domain" description="Gfo/Idh/MocA-like oxidoreductase N-terminal" evidence="3">
    <location>
        <begin position="1"/>
        <end position="116"/>
    </location>
</feature>
<dbReference type="SUPFAM" id="SSF55347">
    <property type="entry name" value="Glyceraldehyde-3-phosphate dehydrogenase-like, C-terminal domain"/>
    <property type="match status" value="1"/>
</dbReference>
<dbReference type="Gene3D" id="3.30.360.10">
    <property type="entry name" value="Dihydrodipicolinate Reductase, domain 2"/>
    <property type="match status" value="1"/>
</dbReference>
<evidence type="ECO:0000313" key="5">
    <source>
        <dbReference type="EMBL" id="KXF76551.1"/>
    </source>
</evidence>
<dbReference type="Pfam" id="PF22725">
    <property type="entry name" value="GFO_IDH_MocA_C3"/>
    <property type="match status" value="1"/>
</dbReference>
<dbReference type="InterPro" id="IPR055170">
    <property type="entry name" value="GFO_IDH_MocA-like_dom"/>
</dbReference>
<dbReference type="EMBL" id="LNTU01000023">
    <property type="protein sequence ID" value="KXF76551.1"/>
    <property type="molecule type" value="Genomic_DNA"/>
</dbReference>
<name>A0A135HTM2_9HYPH</name>
<dbReference type="PANTHER" id="PTHR43708">
    <property type="entry name" value="CONSERVED EXPRESSED OXIDOREDUCTASE (EUROFUNG)"/>
    <property type="match status" value="1"/>
</dbReference>
<dbReference type="PANTHER" id="PTHR43708:SF5">
    <property type="entry name" value="CONSERVED EXPRESSED OXIDOREDUCTASE (EUROFUNG)-RELATED"/>
    <property type="match status" value="1"/>
</dbReference>
<dbReference type="InterPro" id="IPR051317">
    <property type="entry name" value="Gfo/Idh/MocA_oxidoreduct"/>
</dbReference>
<dbReference type="GO" id="GO:0000166">
    <property type="term" value="F:nucleotide binding"/>
    <property type="evidence" value="ECO:0007669"/>
    <property type="project" value="InterPro"/>
</dbReference>
<keyword evidence="6" id="KW-1185">Reference proteome</keyword>
<sequence>MKIAIIGTGFVADYYMTTLPNHPSLKLAGVYDRDPERLKQFCAFYDMRAYAGIDEILNDPEIAIVVNLTTPESHYAISKRALEAGKHVYCEKPLAMRFEDAQELVELAAKRGLTLASAPANALSDASRLVRKALSDRAIGVPRLVYAQMEDGPVFRGKWKTWRSRSGARWPGLHEFEIGCTLEHAGYALSWLVLLFGPATGVTAFSAVSFPDKGPGTEGITMAPDFSVGCITFRSGVVARLTSGLAAPRDRSLTVLGDGGSMTVRDLWDNRSAVHLERLSEGKQLKMRMADWLESKVKRALPWKPTPGRRLSYKGFGAEGALPAFPSRIDFAAGIAAQARSIGSGIPAFFSGNVALHVTELALALNNAHDLPQPYLLRSTFTRPGSFQT</sequence>
<dbReference type="STRING" id="1494590.ATN84_10835"/>
<organism evidence="5 6">
    <name type="scientific">Paramesorhizobium deserti</name>
    <dbReference type="NCBI Taxonomy" id="1494590"/>
    <lineage>
        <taxon>Bacteria</taxon>
        <taxon>Pseudomonadati</taxon>
        <taxon>Pseudomonadota</taxon>
        <taxon>Alphaproteobacteria</taxon>
        <taxon>Hyphomicrobiales</taxon>
        <taxon>Phyllobacteriaceae</taxon>
        <taxon>Paramesorhizobium</taxon>
    </lineage>
</organism>
<dbReference type="InterPro" id="IPR000683">
    <property type="entry name" value="Gfo/Idh/MocA-like_OxRdtase_N"/>
</dbReference>
<reference evidence="5 6" key="1">
    <citation type="submission" date="2015-11" db="EMBL/GenBank/DDBJ databases">
        <title>Draft genome sequence of Paramesorhizobium deserti A-3-E, a strain highly resistant to diverse beta-lactam antibiotics.</title>
        <authorList>
            <person name="Lv R."/>
            <person name="Yang X."/>
            <person name="Fang N."/>
            <person name="Guo J."/>
            <person name="Luo X."/>
            <person name="Peng F."/>
            <person name="Yang R."/>
            <person name="Cui Y."/>
            <person name="Fang C."/>
            <person name="Song Y."/>
        </authorList>
    </citation>
    <scope>NUCLEOTIDE SEQUENCE [LARGE SCALE GENOMIC DNA]</scope>
    <source>
        <strain evidence="5 6">A-3-E</strain>
    </source>
</reference>
<evidence type="ECO:0000256" key="2">
    <source>
        <dbReference type="ARBA" id="ARBA00023002"/>
    </source>
</evidence>
<evidence type="ECO:0000259" key="3">
    <source>
        <dbReference type="Pfam" id="PF01408"/>
    </source>
</evidence>
<evidence type="ECO:0000313" key="6">
    <source>
        <dbReference type="Proteomes" id="UP000070107"/>
    </source>
</evidence>
<comment type="caution">
    <text evidence="5">The sequence shown here is derived from an EMBL/GenBank/DDBJ whole genome shotgun (WGS) entry which is preliminary data.</text>
</comment>
<gene>
    <name evidence="5" type="ORF">ATN84_10835</name>
</gene>
<dbReference type="Pfam" id="PF01408">
    <property type="entry name" value="GFO_IDH_MocA"/>
    <property type="match status" value="1"/>
</dbReference>
<dbReference type="RefSeq" id="WP_068882121.1">
    <property type="nucleotide sequence ID" value="NZ_LNTU01000023.1"/>
</dbReference>
<feature type="domain" description="GFO/IDH/MocA-like oxidoreductase" evidence="4">
    <location>
        <begin position="128"/>
        <end position="262"/>
    </location>
</feature>
<accession>A0A135HTM2</accession>
<dbReference type="Proteomes" id="UP000070107">
    <property type="component" value="Unassembled WGS sequence"/>
</dbReference>
<keyword evidence="2" id="KW-0560">Oxidoreductase</keyword>
<comment type="similarity">
    <text evidence="1">Belongs to the Gfo/Idh/MocA family.</text>
</comment>
<evidence type="ECO:0000256" key="1">
    <source>
        <dbReference type="ARBA" id="ARBA00010928"/>
    </source>
</evidence>
<protein>
    <submittedName>
        <fullName evidence="5">Oxidoreductase</fullName>
    </submittedName>
</protein>
<evidence type="ECO:0000259" key="4">
    <source>
        <dbReference type="Pfam" id="PF22725"/>
    </source>
</evidence>
<proteinExistence type="inferred from homology"/>
<dbReference type="GO" id="GO:0016491">
    <property type="term" value="F:oxidoreductase activity"/>
    <property type="evidence" value="ECO:0007669"/>
    <property type="project" value="UniProtKB-KW"/>
</dbReference>
<dbReference type="Gene3D" id="3.40.50.720">
    <property type="entry name" value="NAD(P)-binding Rossmann-like Domain"/>
    <property type="match status" value="1"/>
</dbReference>